<dbReference type="Proteomes" id="UP001283361">
    <property type="component" value="Unassembled WGS sequence"/>
</dbReference>
<reference evidence="1" key="1">
    <citation type="journal article" date="2023" name="G3 (Bethesda)">
        <title>A reference genome for the long-term kleptoplast-retaining sea slug Elysia crispata morphotype clarki.</title>
        <authorList>
            <person name="Eastman K.E."/>
            <person name="Pendleton A.L."/>
            <person name="Shaikh M.A."/>
            <person name="Suttiyut T."/>
            <person name="Ogas R."/>
            <person name="Tomko P."/>
            <person name="Gavelis G."/>
            <person name="Widhalm J.R."/>
            <person name="Wisecaver J.H."/>
        </authorList>
    </citation>
    <scope>NUCLEOTIDE SEQUENCE</scope>
    <source>
        <strain evidence="1">ECLA1</strain>
    </source>
</reference>
<organism evidence="1 2">
    <name type="scientific">Elysia crispata</name>
    <name type="common">lettuce slug</name>
    <dbReference type="NCBI Taxonomy" id="231223"/>
    <lineage>
        <taxon>Eukaryota</taxon>
        <taxon>Metazoa</taxon>
        <taxon>Spiralia</taxon>
        <taxon>Lophotrochozoa</taxon>
        <taxon>Mollusca</taxon>
        <taxon>Gastropoda</taxon>
        <taxon>Heterobranchia</taxon>
        <taxon>Euthyneura</taxon>
        <taxon>Panpulmonata</taxon>
        <taxon>Sacoglossa</taxon>
        <taxon>Placobranchoidea</taxon>
        <taxon>Plakobranchidae</taxon>
        <taxon>Elysia</taxon>
    </lineage>
</organism>
<evidence type="ECO:0000313" key="1">
    <source>
        <dbReference type="EMBL" id="KAK3804064.1"/>
    </source>
</evidence>
<evidence type="ECO:0000313" key="2">
    <source>
        <dbReference type="Proteomes" id="UP001283361"/>
    </source>
</evidence>
<dbReference type="EMBL" id="JAWDGP010000055">
    <property type="protein sequence ID" value="KAK3804064.1"/>
    <property type="molecule type" value="Genomic_DNA"/>
</dbReference>
<proteinExistence type="predicted"/>
<name>A0AAE1BDP2_9GAST</name>
<gene>
    <name evidence="1" type="ORF">RRG08_028982</name>
</gene>
<comment type="caution">
    <text evidence="1">The sequence shown here is derived from an EMBL/GenBank/DDBJ whole genome shotgun (WGS) entry which is preliminary data.</text>
</comment>
<protein>
    <submittedName>
        <fullName evidence="1">Uncharacterized protein</fullName>
    </submittedName>
</protein>
<dbReference type="AlphaFoldDB" id="A0AAE1BDP2"/>
<sequence length="167" mass="18999">MMNWTRYWGHDLCTSAPGNMDVRHQNEAAPQFITTGNEHVWANREAGAGRVSADIDMNGDSIGSGYYLQHEGHCFSCLLSEQLVFISYVSTPSMIFVKVLRFNQLHLTVSHPGLEAATSRLLSPSTIPANRRPRCEVIDNREKHRWATAFFSWTGEGFYKKFALERF</sequence>
<keyword evidence="2" id="KW-1185">Reference proteome</keyword>
<accession>A0AAE1BDP2</accession>